<feature type="compositionally biased region" description="Acidic residues" evidence="1">
    <location>
        <begin position="81"/>
        <end position="91"/>
    </location>
</feature>
<gene>
    <name evidence="2" type="ORF">GPUH_LOCUS17032</name>
</gene>
<organism evidence="4">
    <name type="scientific">Gongylonema pulchrum</name>
    <dbReference type="NCBI Taxonomy" id="637853"/>
    <lineage>
        <taxon>Eukaryota</taxon>
        <taxon>Metazoa</taxon>
        <taxon>Ecdysozoa</taxon>
        <taxon>Nematoda</taxon>
        <taxon>Chromadorea</taxon>
        <taxon>Rhabditida</taxon>
        <taxon>Spirurina</taxon>
        <taxon>Spiruromorpha</taxon>
        <taxon>Spiruroidea</taxon>
        <taxon>Gongylonematidae</taxon>
        <taxon>Gongylonema</taxon>
    </lineage>
</organism>
<evidence type="ECO:0000313" key="3">
    <source>
        <dbReference type="Proteomes" id="UP000271098"/>
    </source>
</evidence>
<dbReference type="WBParaSite" id="GPUH_0001705301-mRNA-1">
    <property type="protein sequence ID" value="GPUH_0001705301-mRNA-1"/>
    <property type="gene ID" value="GPUH_0001705301"/>
</dbReference>
<feature type="region of interest" description="Disordered" evidence="1">
    <location>
        <begin position="62"/>
        <end position="91"/>
    </location>
</feature>
<name>A0A183E7U0_9BILA</name>
<reference evidence="4" key="1">
    <citation type="submission" date="2016-06" db="UniProtKB">
        <authorList>
            <consortium name="WormBaseParasite"/>
        </authorList>
    </citation>
    <scope>IDENTIFICATION</scope>
</reference>
<dbReference type="AlphaFoldDB" id="A0A183E7U0"/>
<evidence type="ECO:0000256" key="1">
    <source>
        <dbReference type="SAM" id="MobiDB-lite"/>
    </source>
</evidence>
<evidence type="ECO:0000313" key="2">
    <source>
        <dbReference type="EMBL" id="VDN29035.1"/>
    </source>
</evidence>
<keyword evidence="3" id="KW-1185">Reference proteome</keyword>
<dbReference type="EMBL" id="UYRT01084574">
    <property type="protein sequence ID" value="VDN29035.1"/>
    <property type="molecule type" value="Genomic_DNA"/>
</dbReference>
<evidence type="ECO:0000313" key="4">
    <source>
        <dbReference type="WBParaSite" id="GPUH_0001705301-mRNA-1"/>
    </source>
</evidence>
<protein>
    <submittedName>
        <fullName evidence="4">TMV resistance protein N-like</fullName>
    </submittedName>
</protein>
<sequence>MGHFSWVSFRQCKYNGCHFVPAPEAALHELTCHSRSLYMECKDKMRFPPIPVDTRNWRHLAGQNGQVKDGHTETLQHPQPEVEEPDLIAFD</sequence>
<dbReference type="OrthoDB" id="5790629at2759"/>
<accession>A0A183E7U0</accession>
<proteinExistence type="predicted"/>
<reference evidence="2 3" key="2">
    <citation type="submission" date="2018-11" db="EMBL/GenBank/DDBJ databases">
        <authorList>
            <consortium name="Pathogen Informatics"/>
        </authorList>
    </citation>
    <scope>NUCLEOTIDE SEQUENCE [LARGE SCALE GENOMIC DNA]</scope>
</reference>
<dbReference type="Proteomes" id="UP000271098">
    <property type="component" value="Unassembled WGS sequence"/>
</dbReference>